<dbReference type="HOGENOM" id="CLU_341087_0_0_1"/>
<dbReference type="Proteomes" id="UP000008068">
    <property type="component" value="Unassembled WGS sequence"/>
</dbReference>
<gene>
    <name evidence="2" type="ORF">CAEBREN_21320</name>
</gene>
<protein>
    <submittedName>
        <fullName evidence="2">Uncharacterized protein</fullName>
    </submittedName>
</protein>
<keyword evidence="3" id="KW-1185">Reference proteome</keyword>
<evidence type="ECO:0000256" key="1">
    <source>
        <dbReference type="SAM" id="MobiDB-lite"/>
    </source>
</evidence>
<dbReference type="STRING" id="135651.G0NV06"/>
<evidence type="ECO:0000313" key="3">
    <source>
        <dbReference type="Proteomes" id="UP000008068"/>
    </source>
</evidence>
<dbReference type="AlphaFoldDB" id="G0NV06"/>
<sequence length="833" mass="93235">MVLNDSFSLLFSSPGSVRKANDSFNESFSDKNSFAPATIFRSLQKEHDHVSTVLRSHPPTTSQYQNSLNEIINLFERTEDQATIGCQKLVLSVFLKLAANVLSVLGKPNHQPTLYKLAQLIATSVVPDLGPENETEEKTMRKWADRVVIECYIHLLEFPNYQLDRDFSIDDIVEDLGLATGRFQFVKSAVFESARDMAAEVSTDVNIDLQSKFSLDNLADENFLRLILWFFLRQKTFLKSDLLPSLFSLLPLAMNAQEYIKSAECSLLDLKLYVVSLSIVASTTTESGMTTKSPLTVASQLTLTKHQKDCWKAVVDACAGRTVAALSRLRTSQLIESVRLIADGSEDVRVLFEAWKHCLQPSATHDDDVHEAIQAVTEKYRSKMNSLLAYGPFYSMDPSTLSNSASRRDMKALFPLQFDYEFVNTTEAEHIGTVINSLEGYMSPQPGDPDENDDEEALQISDSFGDDTFHSFGNTSAYSSGSNSQFFSPLKNNRESMLPSAVSQLIRDESIANSSHVSTKSVILTPTRANAPPLPAHFQQKIADLSFERFPNVVVTGASNINAAKNESGDNADDEEDELETALLESTHKHEQSILAQKTPEKAAIVQNILLSPTKDAQTETDDTITSSEESSIISVRYTPKSELKKKEIAPPVYSFDSDEADYEDEGEEEEEYDDEEGEETENEDNDDLLDESQMEDMMYQLLEATITMLRDTRMRKFGIESEKISFNDITDNEMLRKAESKLAKINSDLSITFERLEKLRNPNVTTVLTSKTTAPVQSIQQVSSQPESSKSTDHESKNCLGCQSDEIQEAALRRLEQMALDWDAEGNDYLFQ</sequence>
<proteinExistence type="predicted"/>
<dbReference type="FunCoup" id="G0NV06">
    <property type="interactions" value="2015"/>
</dbReference>
<organism evidence="3">
    <name type="scientific">Caenorhabditis brenneri</name>
    <name type="common">Nematode worm</name>
    <dbReference type="NCBI Taxonomy" id="135651"/>
    <lineage>
        <taxon>Eukaryota</taxon>
        <taxon>Metazoa</taxon>
        <taxon>Ecdysozoa</taxon>
        <taxon>Nematoda</taxon>
        <taxon>Chromadorea</taxon>
        <taxon>Rhabditida</taxon>
        <taxon>Rhabditina</taxon>
        <taxon>Rhabditomorpha</taxon>
        <taxon>Rhabditoidea</taxon>
        <taxon>Rhabditidae</taxon>
        <taxon>Peloderinae</taxon>
        <taxon>Caenorhabditis</taxon>
    </lineage>
</organism>
<feature type="region of interest" description="Disordered" evidence="1">
    <location>
        <begin position="778"/>
        <end position="800"/>
    </location>
</feature>
<dbReference type="OMA" id="VLFEAWK"/>
<feature type="region of interest" description="Disordered" evidence="1">
    <location>
        <begin position="649"/>
        <end position="687"/>
    </location>
</feature>
<dbReference type="EMBL" id="GL379952">
    <property type="protein sequence ID" value="EGT37931.1"/>
    <property type="molecule type" value="Genomic_DNA"/>
</dbReference>
<name>G0NV06_CAEBE</name>
<feature type="compositionally biased region" description="Low complexity" evidence="1">
    <location>
        <begin position="778"/>
        <end position="790"/>
    </location>
</feature>
<dbReference type="OrthoDB" id="5813890at2759"/>
<evidence type="ECO:0000313" key="2">
    <source>
        <dbReference type="EMBL" id="EGT37931.1"/>
    </source>
</evidence>
<accession>G0NV06</accession>
<dbReference type="InParanoid" id="G0NV06"/>
<reference evidence="3" key="1">
    <citation type="submission" date="2011-07" db="EMBL/GenBank/DDBJ databases">
        <authorList>
            <consortium name="Caenorhabditis brenneri Sequencing and Analysis Consortium"/>
            <person name="Wilson R.K."/>
        </authorList>
    </citation>
    <scope>NUCLEOTIDE SEQUENCE [LARGE SCALE GENOMIC DNA]</scope>
    <source>
        <strain evidence="3">PB2801</strain>
    </source>
</reference>
<feature type="compositionally biased region" description="Acidic residues" evidence="1">
    <location>
        <begin position="657"/>
        <end position="687"/>
    </location>
</feature>
<dbReference type="eggNOG" id="ENOG502TG40">
    <property type="taxonomic scope" value="Eukaryota"/>
</dbReference>